<evidence type="ECO:0000313" key="5">
    <source>
        <dbReference type="EnsemblMetazoa" id="tetur24g02320.1"/>
    </source>
</evidence>
<dbReference type="KEGG" id="tut:107367841"/>
<dbReference type="STRING" id="32264.T1KWP0"/>
<evidence type="ECO:0000256" key="3">
    <source>
        <dbReference type="ARBA" id="ARBA00023136"/>
    </source>
</evidence>
<feature type="transmembrane region" description="Helical" evidence="4">
    <location>
        <begin position="197"/>
        <end position="219"/>
    </location>
</feature>
<feature type="transmembrane region" description="Helical" evidence="4">
    <location>
        <begin position="378"/>
        <end position="396"/>
    </location>
</feature>
<reference evidence="5" key="2">
    <citation type="submission" date="2015-06" db="UniProtKB">
        <authorList>
            <consortium name="EnsemblMetazoa"/>
        </authorList>
    </citation>
    <scope>IDENTIFICATION</scope>
</reference>
<evidence type="ECO:0000313" key="6">
    <source>
        <dbReference type="Proteomes" id="UP000015104"/>
    </source>
</evidence>
<dbReference type="HOGENOM" id="CLU_028923_2_1_1"/>
<dbReference type="GO" id="GO:0022857">
    <property type="term" value="F:transmembrane transporter activity"/>
    <property type="evidence" value="ECO:0007669"/>
    <property type="project" value="InterPro"/>
</dbReference>
<keyword evidence="2 4" id="KW-1133">Transmembrane helix</keyword>
<keyword evidence="1 4" id="KW-0812">Transmembrane</keyword>
<protein>
    <recommendedName>
        <fullName evidence="7">Major facilitator superfamily (MFS) profile domain-containing protein</fullName>
    </recommendedName>
</protein>
<accession>T1KWP0</accession>
<feature type="transmembrane region" description="Helical" evidence="4">
    <location>
        <begin position="80"/>
        <end position="104"/>
    </location>
</feature>
<gene>
    <name evidence="5" type="primary">107367841</name>
</gene>
<feature type="transmembrane region" description="Helical" evidence="4">
    <location>
        <begin position="318"/>
        <end position="339"/>
    </location>
</feature>
<feature type="transmembrane region" description="Helical" evidence="4">
    <location>
        <begin position="408"/>
        <end position="431"/>
    </location>
</feature>
<dbReference type="InterPro" id="IPR036259">
    <property type="entry name" value="MFS_trans_sf"/>
</dbReference>
<reference evidence="6" key="1">
    <citation type="submission" date="2011-08" db="EMBL/GenBank/DDBJ databases">
        <authorList>
            <person name="Rombauts S."/>
        </authorList>
    </citation>
    <scope>NUCLEOTIDE SEQUENCE</scope>
    <source>
        <strain evidence="6">London</strain>
    </source>
</reference>
<keyword evidence="6" id="KW-1185">Reference proteome</keyword>
<feature type="transmembrane region" description="Helical" evidence="4">
    <location>
        <begin position="18"/>
        <end position="38"/>
    </location>
</feature>
<sequence>MGFKLLVTEYVRANNYKLLNTLVCFASYAGMGSVYTLLGSSLLDYQILINENFQTMATLVQLRAIGDTVGSILAGFIEKYISLVLCLSLSNLVLGISIIVSPWFNSFWPLSVATIFGGLSLGFLEIFCHVYIALLWKAQCTNYLQALHLFFDVGALVAPLITRPFLLPIDFDDYNNRHGINSTDSKSYTKDDVLIQYPHLIMGLFLAAVAFIFFIIFIYGNDQIESDDDNDKDKESTNNKPNDGQRSKQILAIVLTALIVNFEFGGQNLVSSLGPAFGVKSNLRLDKKEATLLVTIYWSILGLYKLVLIPLTIYSTDVTLIISHVIIAICGASVMASGADSNLTLTLISFGLLSIGFAPCFALCFGLIQKFFTVSSRVTSLIFFFGILGESIHPWVVSRFMESSSSFYTNYFATMVFIDSFLCIFLVILMVKFYKKSSPIRDEYQEFSN</sequence>
<proteinExistence type="predicted"/>
<dbReference type="Pfam" id="PF07690">
    <property type="entry name" value="MFS_1"/>
    <property type="match status" value="1"/>
</dbReference>
<feature type="transmembrane region" description="Helical" evidence="4">
    <location>
        <begin position="345"/>
        <end position="366"/>
    </location>
</feature>
<dbReference type="PANTHER" id="PTHR23121:SF9">
    <property type="entry name" value="SODIUM-DEPENDENT GLUCOSE TRANSPORTER 1"/>
    <property type="match status" value="1"/>
</dbReference>
<name>T1KWP0_TETUR</name>
<dbReference type="EnsemblMetazoa" id="tetur24g02320.1">
    <property type="protein sequence ID" value="tetur24g02320.1"/>
    <property type="gene ID" value="tetur24g02320"/>
</dbReference>
<evidence type="ECO:0000256" key="1">
    <source>
        <dbReference type="ARBA" id="ARBA00022692"/>
    </source>
</evidence>
<organism evidence="5 6">
    <name type="scientific">Tetranychus urticae</name>
    <name type="common">Two-spotted spider mite</name>
    <dbReference type="NCBI Taxonomy" id="32264"/>
    <lineage>
        <taxon>Eukaryota</taxon>
        <taxon>Metazoa</taxon>
        <taxon>Ecdysozoa</taxon>
        <taxon>Arthropoda</taxon>
        <taxon>Chelicerata</taxon>
        <taxon>Arachnida</taxon>
        <taxon>Acari</taxon>
        <taxon>Acariformes</taxon>
        <taxon>Trombidiformes</taxon>
        <taxon>Prostigmata</taxon>
        <taxon>Eleutherengona</taxon>
        <taxon>Raphignathae</taxon>
        <taxon>Tetranychoidea</taxon>
        <taxon>Tetranychidae</taxon>
        <taxon>Tetranychus</taxon>
    </lineage>
</organism>
<dbReference type="InterPro" id="IPR011701">
    <property type="entry name" value="MFS"/>
</dbReference>
<feature type="transmembrane region" description="Helical" evidence="4">
    <location>
        <begin position="110"/>
        <end position="134"/>
    </location>
</feature>
<evidence type="ECO:0000256" key="2">
    <source>
        <dbReference type="ARBA" id="ARBA00022989"/>
    </source>
</evidence>
<dbReference type="EMBL" id="CAEY01000646">
    <property type="status" value="NOT_ANNOTATED_CDS"/>
    <property type="molecule type" value="Genomic_DNA"/>
</dbReference>
<feature type="transmembrane region" description="Helical" evidence="4">
    <location>
        <begin position="146"/>
        <end position="166"/>
    </location>
</feature>
<feature type="transmembrane region" description="Helical" evidence="4">
    <location>
        <begin position="250"/>
        <end position="270"/>
    </location>
</feature>
<evidence type="ECO:0000256" key="4">
    <source>
        <dbReference type="SAM" id="Phobius"/>
    </source>
</evidence>
<dbReference type="Gene3D" id="1.20.1250.20">
    <property type="entry name" value="MFS general substrate transporter like domains"/>
    <property type="match status" value="1"/>
</dbReference>
<dbReference type="OrthoDB" id="6365769at2759"/>
<dbReference type="OMA" id="WRWDARV"/>
<dbReference type="Proteomes" id="UP000015104">
    <property type="component" value="Unassembled WGS sequence"/>
</dbReference>
<dbReference type="SUPFAM" id="SSF103473">
    <property type="entry name" value="MFS general substrate transporter"/>
    <property type="match status" value="1"/>
</dbReference>
<feature type="transmembrane region" description="Helical" evidence="4">
    <location>
        <begin position="290"/>
        <end position="311"/>
    </location>
</feature>
<dbReference type="AlphaFoldDB" id="T1KWP0"/>
<keyword evidence="3 4" id="KW-0472">Membrane</keyword>
<evidence type="ECO:0008006" key="7">
    <source>
        <dbReference type="Google" id="ProtNLM"/>
    </source>
</evidence>
<dbReference type="PANTHER" id="PTHR23121">
    <property type="entry name" value="SODIUM-DEPENDENT GLUCOSE TRANSPORTER 1"/>
    <property type="match status" value="1"/>
</dbReference>